<keyword evidence="7" id="KW-1185">Reference proteome</keyword>
<name>A0A9W6GEU2_9BACT</name>
<dbReference type="NCBIfam" id="TIGR01903">
    <property type="entry name" value="cas5_csm4"/>
    <property type="match status" value="1"/>
</dbReference>
<accession>A0A9W6GEU2</accession>
<evidence type="ECO:0000256" key="2">
    <source>
        <dbReference type="ARBA" id="ARBA00016109"/>
    </source>
</evidence>
<sequence>MKTYSVKIKPLTGFGDFIKGDTLFGHICWQLCYDPKIFGKSLDELLNDYDKNPFIVLSSAYPVVNNKIYLKRPALPLSMLFDMSEEEIVKNRKELKRRNYFAFEQPLNLLRKINYESLSFFKEQEQTRCSINRLTNTTTEPPFAPYNVGKIFFNCDLLVFAALRDDININSFLEILSRIGKHGYGKDATVGYGKFDIISWEEIDLLNTAKSPNALYTLSPLCPDSAQTEKIYFTPFVRFGRHGDILSKSKNPFKNPVIFADEAAIVFAKAEIIKPYIGKAVRNISKALPEAVTQGYSLVIKVEV</sequence>
<dbReference type="GO" id="GO:0051607">
    <property type="term" value="P:defense response to virus"/>
    <property type="evidence" value="ECO:0007669"/>
    <property type="project" value="UniProtKB-KW"/>
</dbReference>
<evidence type="ECO:0000256" key="1">
    <source>
        <dbReference type="ARBA" id="ARBA00005772"/>
    </source>
</evidence>
<evidence type="ECO:0000313" key="6">
    <source>
        <dbReference type="EMBL" id="GLI53994.1"/>
    </source>
</evidence>
<proteinExistence type="inferred from homology"/>
<evidence type="ECO:0000256" key="4">
    <source>
        <dbReference type="ARBA" id="ARBA00023118"/>
    </source>
</evidence>
<comment type="similarity">
    <text evidence="1">Belongs to the CRISPR-associated Csm4 family.</text>
</comment>
<evidence type="ECO:0000313" key="7">
    <source>
        <dbReference type="Proteomes" id="UP001144297"/>
    </source>
</evidence>
<comment type="caution">
    <text evidence="6">The sequence shown here is derived from an EMBL/GenBank/DDBJ whole genome shotgun (WGS) entry which is preliminary data.</text>
</comment>
<feature type="domain" description="CRISPR type III-associated protein" evidence="5">
    <location>
        <begin position="16"/>
        <end position="195"/>
    </location>
</feature>
<gene>
    <name evidence="6" type="ORF">TISLANDTSLP1_16870</name>
</gene>
<dbReference type="InterPro" id="IPR005510">
    <property type="entry name" value="Csm4"/>
</dbReference>
<dbReference type="Pfam" id="PF03787">
    <property type="entry name" value="RAMPs"/>
    <property type="match status" value="1"/>
</dbReference>
<dbReference type="AlphaFoldDB" id="A0A9W6GEU2"/>
<dbReference type="EMBL" id="BSDX01000001">
    <property type="protein sequence ID" value="GLI53994.1"/>
    <property type="molecule type" value="Genomic_DNA"/>
</dbReference>
<dbReference type="InterPro" id="IPR005537">
    <property type="entry name" value="RAMP_III_fam"/>
</dbReference>
<dbReference type="GO" id="GO:0003723">
    <property type="term" value="F:RNA binding"/>
    <property type="evidence" value="ECO:0007669"/>
    <property type="project" value="UniProtKB-KW"/>
</dbReference>
<keyword evidence="3" id="KW-0694">RNA-binding</keyword>
<evidence type="ECO:0000259" key="5">
    <source>
        <dbReference type="Pfam" id="PF03787"/>
    </source>
</evidence>
<protein>
    <recommendedName>
        <fullName evidence="2">CRISPR system Cms protein Csm4</fullName>
    </recommendedName>
</protein>
<evidence type="ECO:0000256" key="3">
    <source>
        <dbReference type="ARBA" id="ARBA00022884"/>
    </source>
</evidence>
<dbReference type="Proteomes" id="UP001144297">
    <property type="component" value="Unassembled WGS sequence"/>
</dbReference>
<organism evidence="6 7">
    <name type="scientific">Thermodesulfovibrio yellowstonii</name>
    <dbReference type="NCBI Taxonomy" id="28262"/>
    <lineage>
        <taxon>Bacteria</taxon>
        <taxon>Pseudomonadati</taxon>
        <taxon>Nitrospirota</taxon>
        <taxon>Thermodesulfovibrionia</taxon>
        <taxon>Thermodesulfovibrionales</taxon>
        <taxon>Thermodesulfovibrionaceae</taxon>
        <taxon>Thermodesulfovibrio</taxon>
    </lineage>
</organism>
<keyword evidence="4" id="KW-0051">Antiviral defense</keyword>
<reference evidence="6" key="1">
    <citation type="submission" date="2022-12" db="EMBL/GenBank/DDBJ databases">
        <title>Reference genome sequencing for broad-spectrum identification of bacterial and archaeal isolates by mass spectrometry.</title>
        <authorList>
            <person name="Sekiguchi Y."/>
            <person name="Tourlousse D.M."/>
        </authorList>
    </citation>
    <scope>NUCLEOTIDE SEQUENCE</scope>
    <source>
        <strain evidence="6">TSL-P1</strain>
    </source>
</reference>